<dbReference type="EMBL" id="JQEC01000029">
    <property type="protein sequence ID" value="KGJ92779.1"/>
    <property type="molecule type" value="Genomic_DNA"/>
</dbReference>
<dbReference type="Pfam" id="PF08906">
    <property type="entry name" value="T6SS_Tdi1_C"/>
    <property type="match status" value="1"/>
</dbReference>
<evidence type="ECO:0000313" key="3">
    <source>
        <dbReference type="Proteomes" id="UP000029868"/>
    </source>
</evidence>
<reference evidence="2 3" key="1">
    <citation type="submission" date="2014-08" db="EMBL/GenBank/DDBJ databases">
        <title>Genomic and Phenotypic Diversity of Colwellia psychrerythraea strains from Disparate Marine Basins.</title>
        <authorList>
            <person name="Techtmann S.M."/>
            <person name="Stelling S.C."/>
            <person name="Utturkar S.M."/>
            <person name="Alshibli N."/>
            <person name="Harris A."/>
            <person name="Brown S.D."/>
            <person name="Hazen T.C."/>
        </authorList>
    </citation>
    <scope>NUCLEOTIDE SEQUENCE [LARGE SCALE GENOMIC DNA]</scope>
    <source>
        <strain evidence="2 3">GAB14E</strain>
    </source>
</reference>
<dbReference type="RefSeq" id="WP_033082367.1">
    <property type="nucleotide sequence ID" value="NZ_JQEC01000029.1"/>
</dbReference>
<comment type="caution">
    <text evidence="2">The sequence shown here is derived from an EMBL/GenBank/DDBJ whole genome shotgun (WGS) entry which is preliminary data.</text>
</comment>
<proteinExistence type="predicted"/>
<sequence length="145" mass="16370">MSIIQSITDSWSWVGIEPDEIVGENEFGNLIVKDTSQKYWRLCPEDVYCEVVAQNRAELDELSKNQDFLEDWYMESLVQQAKEKLGKLSENHKYCLVIPGVLGGAYDISNIKTAPLKEMIMFSGNVAKQIQDLPDGAQINLNIVA</sequence>
<accession>A0A099KPS9</accession>
<dbReference type="AlphaFoldDB" id="A0A099KPS9"/>
<feature type="domain" description="T6SS immunity protein Tdi1 C-terminal" evidence="1">
    <location>
        <begin position="53"/>
        <end position="124"/>
    </location>
</feature>
<dbReference type="OrthoDB" id="672028at2"/>
<evidence type="ECO:0000259" key="1">
    <source>
        <dbReference type="Pfam" id="PF08906"/>
    </source>
</evidence>
<protein>
    <recommendedName>
        <fullName evidence="1">T6SS immunity protein Tdi1 C-terminal domain-containing protein</fullName>
    </recommendedName>
</protein>
<name>A0A099KPS9_COLPS</name>
<dbReference type="PATRIC" id="fig|28229.3.peg.2319"/>
<evidence type="ECO:0000313" key="2">
    <source>
        <dbReference type="EMBL" id="KGJ92779.1"/>
    </source>
</evidence>
<organism evidence="2 3">
    <name type="scientific">Colwellia psychrerythraea</name>
    <name type="common">Vibrio psychroerythus</name>
    <dbReference type="NCBI Taxonomy" id="28229"/>
    <lineage>
        <taxon>Bacteria</taxon>
        <taxon>Pseudomonadati</taxon>
        <taxon>Pseudomonadota</taxon>
        <taxon>Gammaproteobacteria</taxon>
        <taxon>Alteromonadales</taxon>
        <taxon>Colwelliaceae</taxon>
        <taxon>Colwellia</taxon>
    </lineage>
</organism>
<dbReference type="Proteomes" id="UP000029868">
    <property type="component" value="Unassembled WGS sequence"/>
</dbReference>
<dbReference type="InterPro" id="IPR015002">
    <property type="entry name" value="T6SS_Tdi1_C"/>
</dbReference>
<gene>
    <name evidence="2" type="ORF">GAB14E_2695</name>
</gene>